<keyword evidence="1" id="KW-1133">Transmembrane helix</keyword>
<feature type="signal peptide" evidence="2">
    <location>
        <begin position="1"/>
        <end position="25"/>
    </location>
</feature>
<keyword evidence="1" id="KW-0812">Transmembrane</keyword>
<evidence type="ECO:0000256" key="1">
    <source>
        <dbReference type="SAM" id="Phobius"/>
    </source>
</evidence>
<dbReference type="EMBL" id="CALQ01000818">
    <property type="protein sequence ID" value="CCM15335.1"/>
    <property type="molecule type" value="Genomic_DNA"/>
</dbReference>
<gene>
    <name evidence="3" type="primary">LgM4147LRVhigh.20.01570.00220</name>
    <name evidence="3" type="ORF">BN36_2028350</name>
</gene>
<evidence type="ECO:0000256" key="2">
    <source>
        <dbReference type="SAM" id="SignalP"/>
    </source>
</evidence>
<keyword evidence="1" id="KW-0472">Membrane</keyword>
<reference evidence="3" key="1">
    <citation type="submission" date="2012-08" db="EMBL/GenBank/DDBJ databases">
        <title>Comparative genomics of metastatic and non-metastatic Leishmania guyanensis provides insights into polygenic factors involved in Leishmania RNA virus infection.</title>
        <authorList>
            <person name="Smith D."/>
            <person name="Hertz-Fowler C."/>
            <person name="Martin R."/>
            <person name="Dickens N."/>
            <person name="Fasel N."/>
            <person name="Falquet L."/>
            <person name="Beverley S."/>
            <person name="Zangger H."/>
            <person name="Calderon-Copete S."/>
            <person name="Mottram J."/>
            <person name="Xenarios I."/>
        </authorList>
    </citation>
    <scope>NUCLEOTIDE SEQUENCE</scope>
    <source>
        <strain evidence="3">MHOM/BR/75/M4147/SSU:IR2SAT-LUC</strain>
    </source>
</reference>
<dbReference type="AlphaFoldDB" id="A0A1E1IVQ7"/>
<accession>A0A1E1IVQ7</accession>
<keyword evidence="2" id="KW-0732">Signal</keyword>
<feature type="chain" id="PRO_5009113791" evidence="2">
    <location>
        <begin position="26"/>
        <end position="269"/>
    </location>
</feature>
<sequence>MARQRPMTTAALLLLLLLFCLLTSAVSVNAWGSSEDARSIVRRDKDEQIQFWEREANTLRQGEMAKAYNKLYKAQAALESARAKQGFFYTRPQDKATIRLLDEDYRRTLVEVNVLKEQERLIMAKLKPLYGVISLHFAQEQKRTISESIKAVQSLSYDNAWYSSLFSLGEAESFSDIIMGFIGNWVLGFVILYPFSVLYYALWSAPWSVYEYTSGVADLVPGVVAYAVCVVVMCLPLIVLVVTLYLLIRHYGPQVQAAARRAQAHRHND</sequence>
<name>A0A1E1IVQ7_LEIGU</name>
<organism evidence="3">
    <name type="scientific">Leishmania guyanensis</name>
    <dbReference type="NCBI Taxonomy" id="5670"/>
    <lineage>
        <taxon>Eukaryota</taxon>
        <taxon>Discoba</taxon>
        <taxon>Euglenozoa</taxon>
        <taxon>Kinetoplastea</taxon>
        <taxon>Metakinetoplastina</taxon>
        <taxon>Trypanosomatida</taxon>
        <taxon>Trypanosomatidae</taxon>
        <taxon>Leishmaniinae</taxon>
        <taxon>Leishmania</taxon>
        <taxon>Leishmania guyanensis species complex</taxon>
    </lineage>
</organism>
<feature type="transmembrane region" description="Helical" evidence="1">
    <location>
        <begin position="177"/>
        <end position="202"/>
    </location>
</feature>
<evidence type="ECO:0000313" key="3">
    <source>
        <dbReference type="EMBL" id="CCM15335.1"/>
    </source>
</evidence>
<feature type="transmembrane region" description="Helical" evidence="1">
    <location>
        <begin position="223"/>
        <end position="248"/>
    </location>
</feature>
<proteinExistence type="predicted"/>
<protein>
    <submittedName>
        <fullName evidence="3">Uncharacterized protein</fullName>
    </submittedName>
</protein>